<dbReference type="Proteomes" id="UP000548423">
    <property type="component" value="Unassembled WGS sequence"/>
</dbReference>
<feature type="compositionally biased region" description="Polar residues" evidence="1">
    <location>
        <begin position="10"/>
        <end position="25"/>
    </location>
</feature>
<accession>A0A852T9J4</accession>
<protein>
    <submittedName>
        <fullName evidence="2">Beta-lactam-binding protein with PASTA domain</fullName>
    </submittedName>
</protein>
<feature type="region of interest" description="Disordered" evidence="1">
    <location>
        <begin position="1"/>
        <end position="50"/>
    </location>
</feature>
<evidence type="ECO:0000313" key="2">
    <source>
        <dbReference type="EMBL" id="NYE04569.1"/>
    </source>
</evidence>
<evidence type="ECO:0000313" key="3">
    <source>
        <dbReference type="Proteomes" id="UP000548423"/>
    </source>
</evidence>
<evidence type="ECO:0000256" key="1">
    <source>
        <dbReference type="SAM" id="MobiDB-lite"/>
    </source>
</evidence>
<comment type="caution">
    <text evidence="2">The sequence shown here is derived from an EMBL/GenBank/DDBJ whole genome shotgun (WGS) entry which is preliminary data.</text>
</comment>
<reference evidence="3" key="2">
    <citation type="submission" date="2020-08" db="EMBL/GenBank/DDBJ databases">
        <title>The Agave Microbiome: Exploring the role of microbial communities in plant adaptations to desert environments.</title>
        <authorList>
            <person name="Partida-Martinez L.P."/>
        </authorList>
    </citation>
    <scope>NUCLEOTIDE SEQUENCE [LARGE SCALE GENOMIC DNA]</scope>
    <source>
        <strain evidence="3">AT2.8</strain>
    </source>
</reference>
<sequence length="50" mass="5698">MPRGKELSQLPKSNTKVDVGTNTREVLSKGFDQQVKPQPRDIDKENEDMI</sequence>
<reference evidence="3" key="1">
    <citation type="submission" date="2020-07" db="EMBL/GenBank/DDBJ databases">
        <authorList>
            <person name="Partida-Martinez L."/>
            <person name="Huntemann M."/>
            <person name="Clum A."/>
            <person name="Wang J."/>
            <person name="Palaniappan K."/>
            <person name="Ritter S."/>
            <person name="Chen I.-M."/>
            <person name="Stamatis D."/>
            <person name="Reddy T."/>
            <person name="O'Malley R."/>
            <person name="Daum C."/>
            <person name="Shapiro N."/>
            <person name="Ivanova N."/>
            <person name="Kyrpides N."/>
            <person name="Woyke T."/>
        </authorList>
    </citation>
    <scope>NUCLEOTIDE SEQUENCE [LARGE SCALE GENOMIC DNA]</scope>
    <source>
        <strain evidence="3">AT2.8</strain>
    </source>
</reference>
<proteinExistence type="predicted"/>
<gene>
    <name evidence="2" type="ORF">F4694_001318</name>
</gene>
<dbReference type="AlphaFoldDB" id="A0A852T9J4"/>
<dbReference type="EMBL" id="JACCBX010000003">
    <property type="protein sequence ID" value="NYE04569.1"/>
    <property type="molecule type" value="Genomic_DNA"/>
</dbReference>
<name>A0A852T9J4_9BACI</name>
<organism evidence="2 3">
    <name type="scientific">Neobacillus niacini</name>
    <dbReference type="NCBI Taxonomy" id="86668"/>
    <lineage>
        <taxon>Bacteria</taxon>
        <taxon>Bacillati</taxon>
        <taxon>Bacillota</taxon>
        <taxon>Bacilli</taxon>
        <taxon>Bacillales</taxon>
        <taxon>Bacillaceae</taxon>
        <taxon>Neobacillus</taxon>
    </lineage>
</organism>